<dbReference type="OrthoDB" id="561385at2"/>
<dbReference type="RefSeq" id="WP_115866376.1">
    <property type="nucleotide sequence ID" value="NZ_QREG01000001.1"/>
</dbReference>
<comment type="caution">
    <text evidence="1">The sequence shown here is derived from an EMBL/GenBank/DDBJ whole genome shotgun (WGS) entry which is preliminary data.</text>
</comment>
<evidence type="ECO:0000313" key="2">
    <source>
        <dbReference type="Proteomes" id="UP000256779"/>
    </source>
</evidence>
<dbReference type="SUPFAM" id="SSF81301">
    <property type="entry name" value="Nucleotidyltransferase"/>
    <property type="match status" value="1"/>
</dbReference>
<sequence>MTKANDIAKQQDRKAEVLRQIGIAAAVCLPAETEVFIYGSQANLEHLIPADIDLGLLHTDKIPMEALADFMIMLDALPILYQFDVTDFRSVSDSFRSVAMKNVEYLDRYDVIRTPKGTK</sequence>
<protein>
    <recommendedName>
        <fullName evidence="3">Polymerase beta nucleotidyltransferase domain-containing protein</fullName>
    </recommendedName>
</protein>
<dbReference type="Gene3D" id="3.30.460.10">
    <property type="entry name" value="Beta Polymerase, domain 2"/>
    <property type="match status" value="1"/>
</dbReference>
<keyword evidence="2" id="KW-1185">Reference proteome</keyword>
<proteinExistence type="predicted"/>
<gene>
    <name evidence="1" type="ORF">C7460_101400</name>
</gene>
<organism evidence="1 2">
    <name type="scientific">Marinoscillum furvescens DSM 4134</name>
    <dbReference type="NCBI Taxonomy" id="1122208"/>
    <lineage>
        <taxon>Bacteria</taxon>
        <taxon>Pseudomonadati</taxon>
        <taxon>Bacteroidota</taxon>
        <taxon>Cytophagia</taxon>
        <taxon>Cytophagales</taxon>
        <taxon>Reichenbachiellaceae</taxon>
        <taxon>Marinoscillum</taxon>
    </lineage>
</organism>
<evidence type="ECO:0008006" key="3">
    <source>
        <dbReference type="Google" id="ProtNLM"/>
    </source>
</evidence>
<reference evidence="1 2" key="1">
    <citation type="submission" date="2018-07" db="EMBL/GenBank/DDBJ databases">
        <title>Genomic Encyclopedia of Type Strains, Phase IV (KMG-IV): sequencing the most valuable type-strain genomes for metagenomic binning, comparative biology and taxonomic classification.</title>
        <authorList>
            <person name="Goeker M."/>
        </authorList>
    </citation>
    <scope>NUCLEOTIDE SEQUENCE [LARGE SCALE GENOMIC DNA]</scope>
    <source>
        <strain evidence="1 2">DSM 4134</strain>
    </source>
</reference>
<dbReference type="AlphaFoldDB" id="A0A3D9LHJ3"/>
<dbReference type="InterPro" id="IPR043519">
    <property type="entry name" value="NT_sf"/>
</dbReference>
<evidence type="ECO:0000313" key="1">
    <source>
        <dbReference type="EMBL" id="REE05881.1"/>
    </source>
</evidence>
<name>A0A3D9LHJ3_MARFU</name>
<dbReference type="EMBL" id="QREG01000001">
    <property type="protein sequence ID" value="REE05881.1"/>
    <property type="molecule type" value="Genomic_DNA"/>
</dbReference>
<accession>A0A3D9LHJ3</accession>
<dbReference type="Proteomes" id="UP000256779">
    <property type="component" value="Unassembled WGS sequence"/>
</dbReference>